<dbReference type="STRING" id="118060.ATZ35_14935"/>
<feature type="domain" description="BMC" evidence="4">
    <location>
        <begin position="4"/>
        <end position="90"/>
    </location>
</feature>
<evidence type="ECO:0000313" key="6">
    <source>
        <dbReference type="Proteomes" id="UP000067523"/>
    </source>
</evidence>
<evidence type="ECO:0000256" key="3">
    <source>
        <dbReference type="PROSITE-ProRule" id="PRU01278"/>
    </source>
</evidence>
<dbReference type="SMART" id="SM00877">
    <property type="entry name" value="BMC"/>
    <property type="match status" value="1"/>
</dbReference>
<dbReference type="SUPFAM" id="SSF143414">
    <property type="entry name" value="CcmK-like"/>
    <property type="match status" value="1"/>
</dbReference>
<dbReference type="Proteomes" id="UP000067523">
    <property type="component" value="Chromosome"/>
</dbReference>
<comment type="subcellular location">
    <subcellularLocation>
        <location evidence="1">Bacterial microcompartment</location>
    </subcellularLocation>
</comment>
<evidence type="ECO:0000313" key="5">
    <source>
        <dbReference type="EMBL" id="ALS38395.1"/>
    </source>
</evidence>
<dbReference type="PROSITE" id="PS51930">
    <property type="entry name" value="BMC_2"/>
    <property type="match status" value="1"/>
</dbReference>
<dbReference type="PANTHER" id="PTHR33941">
    <property type="entry name" value="PROPANEDIOL UTILIZATION PROTEIN PDUA"/>
    <property type="match status" value="1"/>
</dbReference>
<dbReference type="Pfam" id="PF00936">
    <property type="entry name" value="BMC"/>
    <property type="match status" value="1"/>
</dbReference>
<reference evidence="6" key="1">
    <citation type="submission" date="2015-12" db="EMBL/GenBank/DDBJ databases">
        <authorList>
            <person name="Lauer A."/>
            <person name="Humrighouse B."/>
            <person name="Loparev V."/>
            <person name="Shewmaker P.L."/>
            <person name="Whitney A.M."/>
            <person name="McLaughlin R.W."/>
        </authorList>
    </citation>
    <scope>NUCLEOTIDE SEQUENCE [LARGE SCALE GENOMIC DNA]</scope>
    <source>
        <strain evidence="6">LMG 26678</strain>
    </source>
</reference>
<dbReference type="InterPro" id="IPR037233">
    <property type="entry name" value="CcmK-like_sf"/>
</dbReference>
<dbReference type="KEGG" id="erx:ATZ35_14935"/>
<organism evidence="5 6">
    <name type="scientific">Enterococcus rotai</name>
    <dbReference type="NCBI Taxonomy" id="118060"/>
    <lineage>
        <taxon>Bacteria</taxon>
        <taxon>Bacillati</taxon>
        <taxon>Bacillota</taxon>
        <taxon>Bacilli</taxon>
        <taxon>Lactobacillales</taxon>
        <taxon>Enterococcaceae</taxon>
        <taxon>Enterococcus</taxon>
    </lineage>
</organism>
<dbReference type="InterPro" id="IPR044872">
    <property type="entry name" value="CcmK/CsoS1_BMC"/>
</dbReference>
<gene>
    <name evidence="5" type="ORF">ATZ35_14935</name>
</gene>
<name>A0A0U2VLK1_9ENTE</name>
<accession>A0A0U2VLK1</accession>
<sequence>MNQAIGMIETKGLLAMIEATDTMLKSSEVHCIGKKQVGGGLNTVIITGDVAAVETAIQAAVVSVQRLGAGLLTASHVIPRPDIAAEAFIDQAGKPEPIESQPEEPVIVEQIELAEGPETVEIDPKETLIQKLQEMKVTELRKLAKEQPNFSIPQKNIHRTNKEKLVKALSDSLIINE</sequence>
<comment type="similarity">
    <text evidence="3">Belongs to the bacterial microcompartments protein family.</text>
</comment>
<dbReference type="CDD" id="cd07045">
    <property type="entry name" value="BMC_CcmK_like"/>
    <property type="match status" value="1"/>
</dbReference>
<dbReference type="Gene3D" id="3.30.70.1710">
    <property type="match status" value="1"/>
</dbReference>
<evidence type="ECO:0000256" key="2">
    <source>
        <dbReference type="ARBA" id="ARBA00024446"/>
    </source>
</evidence>
<evidence type="ECO:0000256" key="1">
    <source>
        <dbReference type="ARBA" id="ARBA00024322"/>
    </source>
</evidence>
<dbReference type="RefSeq" id="WP_208927953.1">
    <property type="nucleotide sequence ID" value="NZ_CP013655.1"/>
</dbReference>
<dbReference type="InterPro" id="IPR050575">
    <property type="entry name" value="BMC_shell"/>
</dbReference>
<dbReference type="EMBL" id="CP013655">
    <property type="protein sequence ID" value="ALS38395.1"/>
    <property type="molecule type" value="Genomic_DNA"/>
</dbReference>
<proteinExistence type="inferred from homology"/>
<evidence type="ECO:0000259" key="4">
    <source>
        <dbReference type="PROSITE" id="PS51930"/>
    </source>
</evidence>
<dbReference type="GO" id="GO:0031469">
    <property type="term" value="C:bacterial microcompartment"/>
    <property type="evidence" value="ECO:0007669"/>
    <property type="project" value="UniProtKB-SubCell"/>
</dbReference>
<dbReference type="AlphaFoldDB" id="A0A0U2VLK1"/>
<protein>
    <recommendedName>
        <fullName evidence="4">BMC domain-containing protein</fullName>
    </recommendedName>
</protein>
<keyword evidence="2" id="KW-1283">Bacterial microcompartment</keyword>
<dbReference type="PANTHER" id="PTHR33941:SF11">
    <property type="entry name" value="BACTERIAL MICROCOMPARTMENT SHELL PROTEIN PDUJ"/>
    <property type="match status" value="1"/>
</dbReference>
<keyword evidence="6" id="KW-1185">Reference proteome</keyword>
<dbReference type="InterPro" id="IPR000249">
    <property type="entry name" value="BMC_dom"/>
</dbReference>